<feature type="transmembrane region" description="Helical" evidence="1">
    <location>
        <begin position="212"/>
        <end position="228"/>
    </location>
</feature>
<feature type="transmembrane region" description="Helical" evidence="1">
    <location>
        <begin position="532"/>
        <end position="555"/>
    </location>
</feature>
<keyword evidence="1" id="KW-0812">Transmembrane</keyword>
<keyword evidence="3" id="KW-1185">Reference proteome</keyword>
<name>A0A7W3T0Z1_9ACTN</name>
<accession>A0A7W3T0Z1</accession>
<feature type="transmembrane region" description="Helical" evidence="1">
    <location>
        <begin position="425"/>
        <end position="450"/>
    </location>
</feature>
<dbReference type="AlphaFoldDB" id="A0A7W3T0Z1"/>
<feature type="transmembrane region" description="Helical" evidence="1">
    <location>
        <begin position="490"/>
        <end position="512"/>
    </location>
</feature>
<proteinExistence type="predicted"/>
<feature type="transmembrane region" description="Helical" evidence="1">
    <location>
        <begin position="101"/>
        <end position="121"/>
    </location>
</feature>
<keyword evidence="1" id="KW-0472">Membrane</keyword>
<feature type="transmembrane region" description="Helical" evidence="1">
    <location>
        <begin position="148"/>
        <end position="171"/>
    </location>
</feature>
<organism evidence="2 3">
    <name type="scientific">Streptomyces calidiresistens</name>
    <dbReference type="NCBI Taxonomy" id="1485586"/>
    <lineage>
        <taxon>Bacteria</taxon>
        <taxon>Bacillati</taxon>
        <taxon>Actinomycetota</taxon>
        <taxon>Actinomycetes</taxon>
        <taxon>Kitasatosporales</taxon>
        <taxon>Streptomycetaceae</taxon>
        <taxon>Streptomyces</taxon>
    </lineage>
</organism>
<feature type="transmembrane region" description="Helical" evidence="1">
    <location>
        <begin position="269"/>
        <end position="289"/>
    </location>
</feature>
<evidence type="ECO:0000313" key="2">
    <source>
        <dbReference type="EMBL" id="MBB0228897.1"/>
    </source>
</evidence>
<reference evidence="3" key="1">
    <citation type="submission" date="2019-10" db="EMBL/GenBank/DDBJ databases">
        <title>Streptomyces sp. nov., a novel actinobacterium isolated from alkaline environment.</title>
        <authorList>
            <person name="Golinska P."/>
        </authorList>
    </citation>
    <scope>NUCLEOTIDE SEQUENCE [LARGE SCALE GENOMIC DNA]</scope>
    <source>
        <strain evidence="3">DSM 42108</strain>
    </source>
</reference>
<feature type="transmembrane region" description="Helical" evidence="1">
    <location>
        <begin position="42"/>
        <end position="60"/>
    </location>
</feature>
<feature type="transmembrane region" description="Helical" evidence="1">
    <location>
        <begin position="375"/>
        <end position="396"/>
    </location>
</feature>
<comment type="caution">
    <text evidence="2">The sequence shown here is derived from an EMBL/GenBank/DDBJ whole genome shotgun (WGS) entry which is preliminary data.</text>
</comment>
<dbReference type="EMBL" id="VKHS01000063">
    <property type="protein sequence ID" value="MBB0228897.1"/>
    <property type="molecule type" value="Genomic_DNA"/>
</dbReference>
<protein>
    <submittedName>
        <fullName evidence="2">ABC transporter permease</fullName>
    </submittedName>
</protein>
<evidence type="ECO:0000313" key="3">
    <source>
        <dbReference type="Proteomes" id="UP000530234"/>
    </source>
</evidence>
<feature type="transmembrane region" description="Helical" evidence="1">
    <location>
        <begin position="183"/>
        <end position="205"/>
    </location>
</feature>
<feature type="transmembrane region" description="Helical" evidence="1">
    <location>
        <begin position="456"/>
        <end position="483"/>
    </location>
</feature>
<feature type="transmembrane region" description="Helical" evidence="1">
    <location>
        <begin position="327"/>
        <end position="346"/>
    </location>
</feature>
<dbReference type="Proteomes" id="UP000530234">
    <property type="component" value="Unassembled WGS sequence"/>
</dbReference>
<sequence length="563" mass="57471">MTATRPAPATEPAPTHGDSLAATLAGTGILLRFALRRDRVRMVVWALGLVLGTVMSAASFEGAYPDEAARQSLIESTAGPAGLALTGPAEYLTDYTYASMLAHQMIGFSGVLIALMAVLTVTRHSRNEEETGRSELLRAGVLGRHAQLTAALAAAAVSSLLIGLLLALSLIGLDIEGTTTSGALMYGLAHTAVALVFAGAAAVTVQLTAHTRAASGMALAAVGAAYALRAAGDATGDLAEGGAGGGVWLSWLSPIGWAQRTFVFVDDRWWPLLLCLVLAGGLAALGYVLSTHRDVGAGLWAARGGRPRASGALAHPFGMALRLQRGLLIGFAIGVALLGAMYGSVIGEVEGMLGDVDVIQESLAQLGGATLAESFVSMVLIPLSTVAAVYAVLASLRVRAEETGGRAESLLATGLSRVRWAAGHLAVALLGSAAALAAGGLVLGVTGALALGDGGLVGSVLGASLAYGPALWMTVGVAALLIGWAPRASVVAWAMPVGAFVLGYLGGLLDFPQWLINLSPFTHVPRLPAQEMAWTPVLVLTALAAGLLWLGLLGLRRRDLELK</sequence>
<gene>
    <name evidence="2" type="ORF">FOE67_05055</name>
</gene>
<keyword evidence="1" id="KW-1133">Transmembrane helix</keyword>
<evidence type="ECO:0000256" key="1">
    <source>
        <dbReference type="SAM" id="Phobius"/>
    </source>
</evidence>